<dbReference type="Gene3D" id="3.80.10.10">
    <property type="entry name" value="Ribonuclease Inhibitor"/>
    <property type="match status" value="1"/>
</dbReference>
<evidence type="ECO:0000313" key="2">
    <source>
        <dbReference type="Proteomes" id="UP000652761"/>
    </source>
</evidence>
<dbReference type="InterPro" id="IPR001611">
    <property type="entry name" value="Leu-rich_rpt"/>
</dbReference>
<dbReference type="InterPro" id="IPR032675">
    <property type="entry name" value="LRR_dom_sf"/>
</dbReference>
<reference evidence="1" key="1">
    <citation type="submission" date="2017-07" db="EMBL/GenBank/DDBJ databases">
        <title>Taro Niue Genome Assembly and Annotation.</title>
        <authorList>
            <person name="Atibalentja N."/>
            <person name="Keating K."/>
            <person name="Fields C.J."/>
        </authorList>
    </citation>
    <scope>NUCLEOTIDE SEQUENCE</scope>
    <source>
        <strain evidence="1">Niue_2</strain>
        <tissue evidence="1">Leaf</tissue>
    </source>
</reference>
<accession>A0A843U522</accession>
<comment type="caution">
    <text evidence="1">The sequence shown here is derived from an EMBL/GenBank/DDBJ whole genome shotgun (WGS) entry which is preliminary data.</text>
</comment>
<evidence type="ECO:0000313" key="1">
    <source>
        <dbReference type="EMBL" id="MQL80402.1"/>
    </source>
</evidence>
<dbReference type="EMBL" id="NMUH01000506">
    <property type="protein sequence ID" value="MQL80402.1"/>
    <property type="molecule type" value="Genomic_DNA"/>
</dbReference>
<dbReference type="Proteomes" id="UP000652761">
    <property type="component" value="Unassembled WGS sequence"/>
</dbReference>
<organism evidence="1 2">
    <name type="scientific">Colocasia esculenta</name>
    <name type="common">Wild taro</name>
    <name type="synonym">Arum esculentum</name>
    <dbReference type="NCBI Taxonomy" id="4460"/>
    <lineage>
        <taxon>Eukaryota</taxon>
        <taxon>Viridiplantae</taxon>
        <taxon>Streptophyta</taxon>
        <taxon>Embryophyta</taxon>
        <taxon>Tracheophyta</taxon>
        <taxon>Spermatophyta</taxon>
        <taxon>Magnoliopsida</taxon>
        <taxon>Liliopsida</taxon>
        <taxon>Araceae</taxon>
        <taxon>Aroideae</taxon>
        <taxon>Colocasieae</taxon>
        <taxon>Colocasia</taxon>
    </lineage>
</organism>
<sequence length="71" mass="8010">MSGTIPARLAAIPRLTYLYLDHNSFSGRIPDALYRHPFLKELYIEGNQFKPGSKAKGSHKVLEAADTEFLF</sequence>
<protein>
    <submittedName>
        <fullName evidence="1">Uncharacterized protein</fullName>
    </submittedName>
</protein>
<dbReference type="Pfam" id="PF00560">
    <property type="entry name" value="LRR_1"/>
    <property type="match status" value="1"/>
</dbReference>
<dbReference type="AlphaFoldDB" id="A0A843U522"/>
<name>A0A843U522_COLES</name>
<dbReference type="OrthoDB" id="676979at2759"/>
<gene>
    <name evidence="1" type="ORF">Taro_012863</name>
</gene>
<dbReference type="SUPFAM" id="SSF52058">
    <property type="entry name" value="L domain-like"/>
    <property type="match status" value="1"/>
</dbReference>
<proteinExistence type="predicted"/>
<keyword evidence="2" id="KW-1185">Reference proteome</keyword>